<dbReference type="InterPro" id="IPR001789">
    <property type="entry name" value="Sig_transdc_resp-reg_receiver"/>
</dbReference>
<feature type="modified residue" description="4-aspartylphosphate" evidence="8">
    <location>
        <position position="55"/>
    </location>
</feature>
<evidence type="ECO:0000256" key="1">
    <source>
        <dbReference type="ARBA" id="ARBA00004496"/>
    </source>
</evidence>
<dbReference type="SMART" id="SM00448">
    <property type="entry name" value="REC"/>
    <property type="match status" value="1"/>
</dbReference>
<dbReference type="Proteomes" id="UP001595755">
    <property type="component" value="Unassembled WGS sequence"/>
</dbReference>
<proteinExistence type="predicted"/>
<name>A0ABV8S5T9_9BACL</name>
<dbReference type="CDD" id="cd17536">
    <property type="entry name" value="REC_YesN-like"/>
    <property type="match status" value="1"/>
</dbReference>
<dbReference type="InterPro" id="IPR009057">
    <property type="entry name" value="Homeodomain-like_sf"/>
</dbReference>
<evidence type="ECO:0000256" key="6">
    <source>
        <dbReference type="ARBA" id="ARBA00023125"/>
    </source>
</evidence>
<sequence length="531" mass="60359">MRQVMIVDDERWVRRGLIQSIPWEELGIELAGEAEDGGDAYEMAVERKPDLLFLDMRMPGLDGKQLLGLLRRDLPELLTIVVSGYSDFEYTKEAIRNNAFDYLLKPVKKEELVSILRKALAHLDERDAERRRKLQDNGESWLGHILFRQSRAAGSEADASGKPPERWLLQEAIVFVALPDRYGESYETQRLARLLDDKLRQEKSFYMNGSWEHELTAKPGETGEIVVCIAGEKLKEKELDTLAAIVRNLLKQQANVSYSIGLSAILKEASAIPGGYRQARQSLSARKLGVEGAILYPVQATAGAPLNKYPQDKEEVLLLALQMGNEEAAIAEFDRFYGAISENGMSIEYLQQSASLLIHALERQLQASQSSLEELVGSGPLSYVEMVQLRNDSASIRYLFDSRILPAIRAFYGNRAGANQGEKIVREIQKLIEVHYAQPLSLHQIAESRFLNADYLSRLFKKTTGHNFVDYLTDYRIAKSIEYMKHSNDKNYEIARRVGYEDYRYFSQIFKKKTGKTIGEFRDSQQPTNNN</sequence>
<comment type="caution">
    <text evidence="11">The sequence shown here is derived from an EMBL/GenBank/DDBJ whole genome shotgun (WGS) entry which is preliminary data.</text>
</comment>
<dbReference type="InterPro" id="IPR011006">
    <property type="entry name" value="CheY-like_superfamily"/>
</dbReference>
<dbReference type="RefSeq" id="WP_204600774.1">
    <property type="nucleotide sequence ID" value="NZ_JBHSED010000003.1"/>
</dbReference>
<evidence type="ECO:0000256" key="3">
    <source>
        <dbReference type="ARBA" id="ARBA00022553"/>
    </source>
</evidence>
<evidence type="ECO:0000313" key="12">
    <source>
        <dbReference type="Proteomes" id="UP001595755"/>
    </source>
</evidence>
<evidence type="ECO:0000256" key="7">
    <source>
        <dbReference type="ARBA" id="ARBA00023163"/>
    </source>
</evidence>
<dbReference type="SMART" id="SM00342">
    <property type="entry name" value="HTH_ARAC"/>
    <property type="match status" value="1"/>
</dbReference>
<dbReference type="PANTHER" id="PTHR42713">
    <property type="entry name" value="HISTIDINE KINASE-RELATED"/>
    <property type="match status" value="1"/>
</dbReference>
<protein>
    <submittedName>
        <fullName evidence="11">Response regulator</fullName>
    </submittedName>
</protein>
<keyword evidence="3 8" id="KW-0597">Phosphoprotein</keyword>
<keyword evidence="5" id="KW-0805">Transcription regulation</keyword>
<keyword evidence="6" id="KW-0238">DNA-binding</keyword>
<keyword evidence="7" id="KW-0804">Transcription</keyword>
<evidence type="ECO:0000259" key="10">
    <source>
        <dbReference type="PROSITE" id="PS50110"/>
    </source>
</evidence>
<accession>A0ABV8S5T9</accession>
<evidence type="ECO:0000256" key="8">
    <source>
        <dbReference type="PROSITE-ProRule" id="PRU00169"/>
    </source>
</evidence>
<dbReference type="Gene3D" id="1.10.10.60">
    <property type="entry name" value="Homeodomain-like"/>
    <property type="match status" value="2"/>
</dbReference>
<evidence type="ECO:0000259" key="9">
    <source>
        <dbReference type="PROSITE" id="PS01124"/>
    </source>
</evidence>
<gene>
    <name evidence="11" type="ORF">ACFO1S_02735</name>
</gene>
<dbReference type="Gene3D" id="3.40.50.2300">
    <property type="match status" value="1"/>
</dbReference>
<evidence type="ECO:0000256" key="5">
    <source>
        <dbReference type="ARBA" id="ARBA00023015"/>
    </source>
</evidence>
<organism evidence="11 12">
    <name type="scientific">Cohnella boryungensis</name>
    <dbReference type="NCBI Taxonomy" id="768479"/>
    <lineage>
        <taxon>Bacteria</taxon>
        <taxon>Bacillati</taxon>
        <taxon>Bacillota</taxon>
        <taxon>Bacilli</taxon>
        <taxon>Bacillales</taxon>
        <taxon>Paenibacillaceae</taxon>
        <taxon>Cohnella</taxon>
    </lineage>
</organism>
<comment type="subcellular location">
    <subcellularLocation>
        <location evidence="1">Cytoplasm</location>
    </subcellularLocation>
</comment>
<feature type="domain" description="Response regulatory" evidence="10">
    <location>
        <begin position="3"/>
        <end position="120"/>
    </location>
</feature>
<dbReference type="InterPro" id="IPR051552">
    <property type="entry name" value="HptR"/>
</dbReference>
<keyword evidence="2" id="KW-0963">Cytoplasm</keyword>
<dbReference type="SUPFAM" id="SSF46689">
    <property type="entry name" value="Homeodomain-like"/>
    <property type="match status" value="2"/>
</dbReference>
<dbReference type="InterPro" id="IPR018060">
    <property type="entry name" value="HTH_AraC"/>
</dbReference>
<dbReference type="PANTHER" id="PTHR42713:SF3">
    <property type="entry name" value="TRANSCRIPTIONAL REGULATORY PROTEIN HPTR"/>
    <property type="match status" value="1"/>
</dbReference>
<reference evidence="12" key="1">
    <citation type="journal article" date="2019" name="Int. J. Syst. Evol. Microbiol.">
        <title>The Global Catalogue of Microorganisms (GCM) 10K type strain sequencing project: providing services to taxonomists for standard genome sequencing and annotation.</title>
        <authorList>
            <consortium name="The Broad Institute Genomics Platform"/>
            <consortium name="The Broad Institute Genome Sequencing Center for Infectious Disease"/>
            <person name="Wu L."/>
            <person name="Ma J."/>
        </authorList>
    </citation>
    <scope>NUCLEOTIDE SEQUENCE [LARGE SCALE GENOMIC DNA]</scope>
    <source>
        <strain evidence="12">CGMCC 4.1641</strain>
    </source>
</reference>
<evidence type="ECO:0000313" key="11">
    <source>
        <dbReference type="EMBL" id="MFC4302357.1"/>
    </source>
</evidence>
<keyword evidence="4" id="KW-0902">Two-component regulatory system</keyword>
<dbReference type="PROSITE" id="PS50110">
    <property type="entry name" value="RESPONSE_REGULATORY"/>
    <property type="match status" value="1"/>
</dbReference>
<keyword evidence="12" id="KW-1185">Reference proteome</keyword>
<evidence type="ECO:0000256" key="4">
    <source>
        <dbReference type="ARBA" id="ARBA00023012"/>
    </source>
</evidence>
<dbReference type="Pfam" id="PF00072">
    <property type="entry name" value="Response_reg"/>
    <property type="match status" value="1"/>
</dbReference>
<dbReference type="Pfam" id="PF12833">
    <property type="entry name" value="HTH_18"/>
    <property type="match status" value="1"/>
</dbReference>
<dbReference type="PROSITE" id="PS01124">
    <property type="entry name" value="HTH_ARAC_FAMILY_2"/>
    <property type="match status" value="1"/>
</dbReference>
<feature type="domain" description="HTH araC/xylS-type" evidence="9">
    <location>
        <begin position="426"/>
        <end position="524"/>
    </location>
</feature>
<dbReference type="EMBL" id="JBHSED010000003">
    <property type="protein sequence ID" value="MFC4302357.1"/>
    <property type="molecule type" value="Genomic_DNA"/>
</dbReference>
<dbReference type="SUPFAM" id="SSF52172">
    <property type="entry name" value="CheY-like"/>
    <property type="match status" value="1"/>
</dbReference>
<evidence type="ECO:0000256" key="2">
    <source>
        <dbReference type="ARBA" id="ARBA00022490"/>
    </source>
</evidence>